<dbReference type="EMBL" id="CAKLPY010000002">
    <property type="protein sequence ID" value="CAH0996054.1"/>
    <property type="molecule type" value="Genomic_DNA"/>
</dbReference>
<comment type="caution">
    <text evidence="3">The sequence shown here is derived from an EMBL/GenBank/DDBJ whole genome shotgun (WGS) entry which is preliminary data.</text>
</comment>
<protein>
    <submittedName>
        <fullName evidence="3">KDP operon transcriptional regulatory protein KdpE</fullName>
    </submittedName>
</protein>
<dbReference type="Gene3D" id="3.40.50.2300">
    <property type="match status" value="1"/>
</dbReference>
<accession>A0ABM9AQF7</accession>
<dbReference type="SMART" id="SM00448">
    <property type="entry name" value="REC"/>
    <property type="match status" value="1"/>
</dbReference>
<dbReference type="InterPro" id="IPR011006">
    <property type="entry name" value="CheY-like_superfamily"/>
</dbReference>
<dbReference type="InterPro" id="IPR001789">
    <property type="entry name" value="Sig_transdc_resp-reg_receiver"/>
</dbReference>
<dbReference type="PANTHER" id="PTHR43228">
    <property type="entry name" value="TWO-COMPONENT RESPONSE REGULATOR"/>
    <property type="match status" value="1"/>
</dbReference>
<evidence type="ECO:0000259" key="2">
    <source>
        <dbReference type="PROSITE" id="PS50110"/>
    </source>
</evidence>
<evidence type="ECO:0000256" key="1">
    <source>
        <dbReference type="PROSITE-ProRule" id="PRU00169"/>
    </source>
</evidence>
<feature type="modified residue" description="4-aspartylphosphate" evidence="1">
    <location>
        <position position="61"/>
    </location>
</feature>
<dbReference type="RefSeq" id="WP_238806624.1">
    <property type="nucleotide sequence ID" value="NZ_CAKLPY010000002.1"/>
</dbReference>
<keyword evidence="4" id="KW-1185">Reference proteome</keyword>
<dbReference type="PROSITE" id="PS50110">
    <property type="entry name" value="RESPONSE_REGULATORY"/>
    <property type="match status" value="1"/>
</dbReference>
<gene>
    <name evidence="3" type="primary">kdpE_2</name>
    <name evidence="3" type="ORF">EMA8858_02184</name>
</gene>
<dbReference type="InterPro" id="IPR052048">
    <property type="entry name" value="ST_Response_Regulator"/>
</dbReference>
<keyword evidence="1" id="KW-0597">Phosphoprotein</keyword>
<sequence length="122" mass="13682">MNEDSVRNLYPKALIIDDEIDTCLLLGMLLKKFGISSVIAHNLADGFAMLMTEKPLIIFLDNDLPDGRGIEYIEQIKKQIPTSKLVMMTAMSSLSKQALNLGADGFIEKPLDIHKIERILHQ</sequence>
<evidence type="ECO:0000313" key="4">
    <source>
        <dbReference type="Proteomes" id="UP000837932"/>
    </source>
</evidence>
<dbReference type="CDD" id="cd00156">
    <property type="entry name" value="REC"/>
    <property type="match status" value="1"/>
</dbReference>
<dbReference type="Pfam" id="PF00072">
    <property type="entry name" value="Response_reg"/>
    <property type="match status" value="1"/>
</dbReference>
<dbReference type="SUPFAM" id="SSF52172">
    <property type="entry name" value="CheY-like"/>
    <property type="match status" value="1"/>
</dbReference>
<reference evidence="3" key="1">
    <citation type="submission" date="2021-12" db="EMBL/GenBank/DDBJ databases">
        <authorList>
            <person name="Rodrigo-Torres L."/>
            <person name="Arahal R. D."/>
            <person name="Lucena T."/>
        </authorList>
    </citation>
    <scope>NUCLEOTIDE SEQUENCE</scope>
    <source>
        <strain evidence="3">CECT 8858</strain>
    </source>
</reference>
<dbReference type="Proteomes" id="UP000837932">
    <property type="component" value="Unassembled WGS sequence"/>
</dbReference>
<feature type="domain" description="Response regulatory" evidence="2">
    <location>
        <begin position="12"/>
        <end position="122"/>
    </location>
</feature>
<proteinExistence type="predicted"/>
<organism evidence="3 4">
    <name type="scientific">Emticicia aquatica</name>
    <dbReference type="NCBI Taxonomy" id="1681835"/>
    <lineage>
        <taxon>Bacteria</taxon>
        <taxon>Pseudomonadati</taxon>
        <taxon>Bacteroidota</taxon>
        <taxon>Cytophagia</taxon>
        <taxon>Cytophagales</taxon>
        <taxon>Leadbetterellaceae</taxon>
        <taxon>Emticicia</taxon>
    </lineage>
</organism>
<dbReference type="PANTHER" id="PTHR43228:SF1">
    <property type="entry name" value="TWO-COMPONENT RESPONSE REGULATOR ARR22"/>
    <property type="match status" value="1"/>
</dbReference>
<evidence type="ECO:0000313" key="3">
    <source>
        <dbReference type="EMBL" id="CAH0996054.1"/>
    </source>
</evidence>
<name>A0ABM9AQF7_9BACT</name>